<organism evidence="2 3">
    <name type="scientific">Desulforamulus ferrireducens</name>
    <dbReference type="NCBI Taxonomy" id="1833852"/>
    <lineage>
        <taxon>Bacteria</taxon>
        <taxon>Bacillati</taxon>
        <taxon>Bacillota</taxon>
        <taxon>Clostridia</taxon>
        <taxon>Eubacteriales</taxon>
        <taxon>Peptococcaceae</taxon>
        <taxon>Desulforamulus</taxon>
    </lineage>
</organism>
<proteinExistence type="predicted"/>
<dbReference type="STRING" id="1833852.B0537_14320"/>
<name>A0A1S6IZF5_9FIRM</name>
<dbReference type="Gene3D" id="1.10.10.10">
    <property type="entry name" value="Winged helix-like DNA-binding domain superfamily/Winged helix DNA-binding domain"/>
    <property type="match status" value="1"/>
</dbReference>
<dbReference type="Pfam" id="PF00126">
    <property type="entry name" value="HTH_1"/>
    <property type="match status" value="1"/>
</dbReference>
<evidence type="ECO:0000259" key="1">
    <source>
        <dbReference type="Pfam" id="PF00126"/>
    </source>
</evidence>
<dbReference type="KEGG" id="dfg:B0537_14320"/>
<gene>
    <name evidence="2" type="ORF">B0537_14320</name>
</gene>
<dbReference type="InterPro" id="IPR036388">
    <property type="entry name" value="WH-like_DNA-bd_sf"/>
</dbReference>
<dbReference type="Proteomes" id="UP000189464">
    <property type="component" value="Chromosome"/>
</dbReference>
<dbReference type="RefSeq" id="WP_077715185.1">
    <property type="nucleotide sequence ID" value="NZ_CP019698.1"/>
</dbReference>
<reference evidence="2 3" key="1">
    <citation type="journal article" date="2016" name="Int. J. Syst. Evol. Microbiol.">
        <title>Desulfotomaculum ferrireducens sp. nov., a moderately thermophilic sulfate-reducing and dissimilatory Fe(III)-reducing bacterium isolated from compost.</title>
        <authorList>
            <person name="Yang G."/>
            <person name="Guo J."/>
            <person name="Zhuang L."/>
            <person name="Yuan Y."/>
            <person name="Zhou S."/>
        </authorList>
    </citation>
    <scope>NUCLEOTIDE SEQUENCE [LARGE SCALE GENOMIC DNA]</scope>
    <source>
        <strain evidence="2 3">GSS09</strain>
    </source>
</reference>
<dbReference type="InterPro" id="IPR000847">
    <property type="entry name" value="LysR_HTH_N"/>
</dbReference>
<dbReference type="InterPro" id="IPR036390">
    <property type="entry name" value="WH_DNA-bd_sf"/>
</dbReference>
<keyword evidence="3" id="KW-1185">Reference proteome</keyword>
<protein>
    <submittedName>
        <fullName evidence="2">ModE family transcriptional regulator</fullName>
    </submittedName>
</protein>
<evidence type="ECO:0000313" key="3">
    <source>
        <dbReference type="Proteomes" id="UP000189464"/>
    </source>
</evidence>
<sequence length="116" mass="12709">MKRTLFQPACKIWLICGGTNFGDGLYHLLYNVQQYGSISKAAKVMGMSYRAAWGKIKKAEKSLGFKLIETQVGGDAGGGANLTPEGNKLLQGFGQFRDRVEQAVELIFEEVFGGKE</sequence>
<dbReference type="OrthoDB" id="285216at2"/>
<dbReference type="PANTHER" id="PTHR30432">
    <property type="entry name" value="TRANSCRIPTIONAL REGULATOR MODE"/>
    <property type="match status" value="1"/>
</dbReference>
<dbReference type="SUPFAM" id="SSF46785">
    <property type="entry name" value="Winged helix' DNA-binding domain"/>
    <property type="match status" value="1"/>
</dbReference>
<dbReference type="PANTHER" id="PTHR30432:SF1">
    <property type="entry name" value="DNA-BINDING TRANSCRIPTIONAL DUAL REGULATOR MODE"/>
    <property type="match status" value="1"/>
</dbReference>
<dbReference type="AlphaFoldDB" id="A0A1S6IZF5"/>
<dbReference type="InterPro" id="IPR051815">
    <property type="entry name" value="Molybdate_resp_trans_reg"/>
</dbReference>
<dbReference type="EMBL" id="CP019698">
    <property type="protein sequence ID" value="AQS60149.1"/>
    <property type="molecule type" value="Genomic_DNA"/>
</dbReference>
<evidence type="ECO:0000313" key="2">
    <source>
        <dbReference type="EMBL" id="AQS60149.1"/>
    </source>
</evidence>
<accession>A0A1S6IZF5</accession>
<feature type="domain" description="HTH lysR-type" evidence="1">
    <location>
        <begin position="27"/>
        <end position="86"/>
    </location>
</feature>
<dbReference type="GO" id="GO:0003700">
    <property type="term" value="F:DNA-binding transcription factor activity"/>
    <property type="evidence" value="ECO:0007669"/>
    <property type="project" value="InterPro"/>
</dbReference>